<dbReference type="SMART" id="SM00355">
    <property type="entry name" value="ZnF_C2H2"/>
    <property type="match status" value="4"/>
</dbReference>
<comment type="subcellular location">
    <subcellularLocation>
        <location evidence="1">Nucleus</location>
    </subcellularLocation>
</comment>
<evidence type="ECO:0000256" key="1">
    <source>
        <dbReference type="ARBA" id="ARBA00004123"/>
    </source>
</evidence>
<dbReference type="Pfam" id="PF00096">
    <property type="entry name" value="zf-C2H2"/>
    <property type="match status" value="3"/>
</dbReference>
<dbReference type="PANTHER" id="PTHR23226">
    <property type="entry name" value="ZINC FINGER AND SCAN DOMAIN-CONTAINING"/>
    <property type="match status" value="1"/>
</dbReference>
<evidence type="ECO:0000256" key="5">
    <source>
        <dbReference type="ARBA" id="ARBA00022833"/>
    </source>
</evidence>
<dbReference type="Pfam" id="PF12874">
    <property type="entry name" value="zf-met"/>
    <property type="match status" value="1"/>
</dbReference>
<evidence type="ECO:0000256" key="3">
    <source>
        <dbReference type="ARBA" id="ARBA00022737"/>
    </source>
</evidence>
<dbReference type="InterPro" id="IPR036236">
    <property type="entry name" value="Znf_C2H2_sf"/>
</dbReference>
<accession>A0AAV8ZUH1</accession>
<dbReference type="PROSITE" id="PS00028">
    <property type="entry name" value="ZINC_FINGER_C2H2_1"/>
    <property type="match status" value="3"/>
</dbReference>
<feature type="region of interest" description="Disordered" evidence="8">
    <location>
        <begin position="129"/>
        <end position="150"/>
    </location>
</feature>
<evidence type="ECO:0000256" key="7">
    <source>
        <dbReference type="PROSITE-ProRule" id="PRU00042"/>
    </source>
</evidence>
<keyword evidence="6" id="KW-0539">Nucleus</keyword>
<keyword evidence="2" id="KW-0479">Metal-binding</keyword>
<evidence type="ECO:0000256" key="6">
    <source>
        <dbReference type="ARBA" id="ARBA00023242"/>
    </source>
</evidence>
<dbReference type="Proteomes" id="UP001162156">
    <property type="component" value="Unassembled WGS sequence"/>
</dbReference>
<dbReference type="GO" id="GO:0000978">
    <property type="term" value="F:RNA polymerase II cis-regulatory region sequence-specific DNA binding"/>
    <property type="evidence" value="ECO:0007669"/>
    <property type="project" value="TreeGrafter"/>
</dbReference>
<dbReference type="SUPFAM" id="SSF57667">
    <property type="entry name" value="beta-beta-alpha zinc fingers"/>
    <property type="match status" value="2"/>
</dbReference>
<gene>
    <name evidence="10" type="ORF">NQ314_001828</name>
</gene>
<dbReference type="FunFam" id="3.30.160.60:FF:000624">
    <property type="entry name" value="zinc finger protein 697"/>
    <property type="match status" value="1"/>
</dbReference>
<dbReference type="Gene3D" id="3.30.160.60">
    <property type="entry name" value="Classic Zinc Finger"/>
    <property type="match status" value="3"/>
</dbReference>
<dbReference type="PANTHER" id="PTHR23226:SF416">
    <property type="entry name" value="FI01424P"/>
    <property type="match status" value="1"/>
</dbReference>
<feature type="domain" description="C2H2-type" evidence="9">
    <location>
        <begin position="238"/>
        <end position="264"/>
    </location>
</feature>
<feature type="domain" description="C2H2-type" evidence="9">
    <location>
        <begin position="210"/>
        <end position="237"/>
    </location>
</feature>
<dbReference type="GO" id="GO:0008270">
    <property type="term" value="F:zinc ion binding"/>
    <property type="evidence" value="ECO:0007669"/>
    <property type="project" value="UniProtKB-KW"/>
</dbReference>
<dbReference type="FunFam" id="3.30.160.60:FF:002343">
    <property type="entry name" value="Zinc finger protein 33A"/>
    <property type="match status" value="1"/>
</dbReference>
<dbReference type="AlphaFoldDB" id="A0AAV8ZUH1"/>
<keyword evidence="5" id="KW-0862">Zinc</keyword>
<evidence type="ECO:0000313" key="11">
    <source>
        <dbReference type="Proteomes" id="UP001162156"/>
    </source>
</evidence>
<reference evidence="10" key="1">
    <citation type="journal article" date="2023" name="Insect Mol. Biol.">
        <title>Genome sequencing provides insights into the evolution of gene families encoding plant cell wall-degrading enzymes in longhorned beetles.</title>
        <authorList>
            <person name="Shin N.R."/>
            <person name="Okamura Y."/>
            <person name="Kirsch R."/>
            <person name="Pauchet Y."/>
        </authorList>
    </citation>
    <scope>NUCLEOTIDE SEQUENCE</scope>
    <source>
        <strain evidence="10">RBIC_L_NR</strain>
    </source>
</reference>
<evidence type="ECO:0000256" key="2">
    <source>
        <dbReference type="ARBA" id="ARBA00022723"/>
    </source>
</evidence>
<sequence length="264" mass="30492">MAFNYQGFCVKEEPKDDNEDIAELNNVIPNFGVKLEDDTFLHDKPEFVNLESNATNSYNRCELVRDDGMFYENITCMEENGKEDVSKDNSNYEDVDKSMDTVHLNDSNTVFEDMSHAVSNIIQQSSDALQDTAQSSSYEMGSESSSDENDGDYTCKVCKRAFLDEFELQLHFKSRRVVEKCYKCCSCEKMFRDNTQLNVHSRKHTGEQPYACKICGKKFSVNGNLSKHMRIHTGERRYECDTCERKFTQFAHLEDHMKTHSGKL</sequence>
<keyword evidence="11" id="KW-1185">Reference proteome</keyword>
<keyword evidence="4 7" id="KW-0863">Zinc-finger</keyword>
<dbReference type="GO" id="GO:0000981">
    <property type="term" value="F:DNA-binding transcription factor activity, RNA polymerase II-specific"/>
    <property type="evidence" value="ECO:0007669"/>
    <property type="project" value="TreeGrafter"/>
</dbReference>
<proteinExistence type="predicted"/>
<keyword evidence="3" id="KW-0677">Repeat</keyword>
<protein>
    <recommendedName>
        <fullName evidence="9">C2H2-type domain-containing protein</fullName>
    </recommendedName>
</protein>
<evidence type="ECO:0000313" key="10">
    <source>
        <dbReference type="EMBL" id="KAJ8969289.1"/>
    </source>
</evidence>
<organism evidence="10 11">
    <name type="scientific">Rhamnusium bicolor</name>
    <dbReference type="NCBI Taxonomy" id="1586634"/>
    <lineage>
        <taxon>Eukaryota</taxon>
        <taxon>Metazoa</taxon>
        <taxon>Ecdysozoa</taxon>
        <taxon>Arthropoda</taxon>
        <taxon>Hexapoda</taxon>
        <taxon>Insecta</taxon>
        <taxon>Pterygota</taxon>
        <taxon>Neoptera</taxon>
        <taxon>Endopterygota</taxon>
        <taxon>Coleoptera</taxon>
        <taxon>Polyphaga</taxon>
        <taxon>Cucujiformia</taxon>
        <taxon>Chrysomeloidea</taxon>
        <taxon>Cerambycidae</taxon>
        <taxon>Lepturinae</taxon>
        <taxon>Rhagiini</taxon>
        <taxon>Rhamnusium</taxon>
    </lineage>
</organism>
<feature type="domain" description="C2H2-type" evidence="9">
    <location>
        <begin position="182"/>
        <end position="209"/>
    </location>
</feature>
<evidence type="ECO:0000256" key="8">
    <source>
        <dbReference type="SAM" id="MobiDB-lite"/>
    </source>
</evidence>
<dbReference type="PROSITE" id="PS50157">
    <property type="entry name" value="ZINC_FINGER_C2H2_2"/>
    <property type="match status" value="3"/>
</dbReference>
<dbReference type="InterPro" id="IPR013087">
    <property type="entry name" value="Znf_C2H2_type"/>
</dbReference>
<evidence type="ECO:0000256" key="4">
    <source>
        <dbReference type="ARBA" id="ARBA00022771"/>
    </source>
</evidence>
<dbReference type="GO" id="GO:0005634">
    <property type="term" value="C:nucleus"/>
    <property type="evidence" value="ECO:0007669"/>
    <property type="project" value="UniProtKB-SubCell"/>
</dbReference>
<comment type="caution">
    <text evidence="10">The sequence shown here is derived from an EMBL/GenBank/DDBJ whole genome shotgun (WGS) entry which is preliminary data.</text>
</comment>
<feature type="compositionally biased region" description="Low complexity" evidence="8">
    <location>
        <begin position="135"/>
        <end position="144"/>
    </location>
</feature>
<name>A0AAV8ZUH1_9CUCU</name>
<evidence type="ECO:0000259" key="9">
    <source>
        <dbReference type="PROSITE" id="PS50157"/>
    </source>
</evidence>
<dbReference type="EMBL" id="JANEYF010000559">
    <property type="protein sequence ID" value="KAJ8969289.1"/>
    <property type="molecule type" value="Genomic_DNA"/>
</dbReference>